<proteinExistence type="predicted"/>
<dbReference type="AlphaFoldDB" id="A0AAE0IWJ4"/>
<keyword evidence="3" id="KW-1185">Reference proteome</keyword>
<reference evidence="2" key="2">
    <citation type="submission" date="2023-06" db="EMBL/GenBank/DDBJ databases">
        <authorList>
            <consortium name="Lawrence Berkeley National Laboratory"/>
            <person name="Haridas S."/>
            <person name="Hensen N."/>
            <person name="Bonometti L."/>
            <person name="Westerberg I."/>
            <person name="Brannstrom I.O."/>
            <person name="Guillou S."/>
            <person name="Cros-Aarteil S."/>
            <person name="Calhoun S."/>
            <person name="Kuo A."/>
            <person name="Mondo S."/>
            <person name="Pangilinan J."/>
            <person name="Riley R."/>
            <person name="Labutti K."/>
            <person name="Andreopoulos B."/>
            <person name="Lipzen A."/>
            <person name="Chen C."/>
            <person name="Yanf M."/>
            <person name="Daum C."/>
            <person name="Ng V."/>
            <person name="Clum A."/>
            <person name="Steindorff A."/>
            <person name="Ohm R."/>
            <person name="Martin F."/>
            <person name="Silar P."/>
            <person name="Natvig D."/>
            <person name="Lalanne C."/>
            <person name="Gautier V."/>
            <person name="Ament-Velasquez S.L."/>
            <person name="Kruys A."/>
            <person name="Hutchinson M.I."/>
            <person name="Powell A.J."/>
            <person name="Barry K."/>
            <person name="Miller A.N."/>
            <person name="Grigoriev I.V."/>
            <person name="Debuchy R."/>
            <person name="Gladieux P."/>
            <person name="Thoren M.H."/>
            <person name="Johannesson H."/>
        </authorList>
    </citation>
    <scope>NUCLEOTIDE SEQUENCE</scope>
    <source>
        <strain evidence="2">SMH4131-1</strain>
    </source>
</reference>
<evidence type="ECO:0000313" key="2">
    <source>
        <dbReference type="EMBL" id="KAK3332459.1"/>
    </source>
</evidence>
<reference evidence="2" key="1">
    <citation type="journal article" date="2023" name="Mol. Phylogenet. Evol.">
        <title>Genome-scale phylogeny and comparative genomics of the fungal order Sordariales.</title>
        <authorList>
            <person name="Hensen N."/>
            <person name="Bonometti L."/>
            <person name="Westerberg I."/>
            <person name="Brannstrom I.O."/>
            <person name="Guillou S."/>
            <person name="Cros-Aarteil S."/>
            <person name="Calhoun S."/>
            <person name="Haridas S."/>
            <person name="Kuo A."/>
            <person name="Mondo S."/>
            <person name="Pangilinan J."/>
            <person name="Riley R."/>
            <person name="LaButti K."/>
            <person name="Andreopoulos B."/>
            <person name="Lipzen A."/>
            <person name="Chen C."/>
            <person name="Yan M."/>
            <person name="Daum C."/>
            <person name="Ng V."/>
            <person name="Clum A."/>
            <person name="Steindorff A."/>
            <person name="Ohm R.A."/>
            <person name="Martin F."/>
            <person name="Silar P."/>
            <person name="Natvig D.O."/>
            <person name="Lalanne C."/>
            <person name="Gautier V."/>
            <person name="Ament-Velasquez S.L."/>
            <person name="Kruys A."/>
            <person name="Hutchinson M.I."/>
            <person name="Powell A.J."/>
            <person name="Barry K."/>
            <person name="Miller A.N."/>
            <person name="Grigoriev I.V."/>
            <person name="Debuchy R."/>
            <person name="Gladieux P."/>
            <person name="Hiltunen Thoren M."/>
            <person name="Johannesson H."/>
        </authorList>
    </citation>
    <scope>NUCLEOTIDE SEQUENCE</scope>
    <source>
        <strain evidence="2">SMH4131-1</strain>
    </source>
</reference>
<feature type="region of interest" description="Disordered" evidence="1">
    <location>
        <begin position="21"/>
        <end position="58"/>
    </location>
</feature>
<feature type="compositionally biased region" description="Basic and acidic residues" evidence="1">
    <location>
        <begin position="637"/>
        <end position="646"/>
    </location>
</feature>
<feature type="region of interest" description="Disordered" evidence="1">
    <location>
        <begin position="335"/>
        <end position="423"/>
    </location>
</feature>
<feature type="region of interest" description="Disordered" evidence="1">
    <location>
        <begin position="622"/>
        <end position="646"/>
    </location>
</feature>
<feature type="region of interest" description="Disordered" evidence="1">
    <location>
        <begin position="183"/>
        <end position="211"/>
    </location>
</feature>
<feature type="compositionally biased region" description="Polar residues" evidence="1">
    <location>
        <begin position="412"/>
        <end position="423"/>
    </location>
</feature>
<dbReference type="Proteomes" id="UP001286456">
    <property type="component" value="Unassembled WGS sequence"/>
</dbReference>
<gene>
    <name evidence="2" type="ORF">B0T19DRAFT_448526</name>
</gene>
<comment type="caution">
    <text evidence="2">The sequence shown here is derived from an EMBL/GenBank/DDBJ whole genome shotgun (WGS) entry which is preliminary data.</text>
</comment>
<feature type="compositionally biased region" description="Low complexity" evidence="1">
    <location>
        <begin position="385"/>
        <end position="405"/>
    </location>
</feature>
<sequence>MDMADMLKRLERFERKLGEMETKLAEETARADREAQERARQTERAERKDPGFGPRISLMEKNRANRAGDGVTNVSDKVYPNVLRRWTEFPSLHASRFNAFADAFGDSGIFPSLFEVEIISRDLSPTTRKSEEDIRPFIRAHVEAPAAKVLRAYLRRHPDPRCAAFEFSNNAYGLIRDIKAIEKPEPATRSKDDQQPPAKRRSPDKIASLNPDRWGIRVTQDDARTTALVAEYKAAHKAQAEQFRNAYHYMIVTGLMYGYVASGDCMVFLAILDTPGVLSFHLVPSSMDIEGLQPTADGTKYTPVAQLMTLAHVAVETETQPLQWIQKALADLPRWPSTKQTTSSQSKGITGPSLPPPPPPPNDDDDDMQGGGSRRSKTPQKRSLAKPAPAEPTTPSSSKASGSKSAPKDMGSQISNQKQTTRTSLQGVPYCTQACLLGLSRNGPLDMNCPNAALHAKRGCGSYHSISKAQLCSIFRDQLAENLDCGCECLDKYLMFGETGILFKITLPEYGYTLVAKGVQGVYADALVHEARVYSHCRDLQGVYVPVHLGNIDLVVPYPLQSMALVNHMMLMSWAGRTLKTYVPDDVDIDEEISQTVGMLYDAGELGGVMCIDFDLARVPTPPASKRPYEPASDEEREAKVRKVGP</sequence>
<name>A0AAE0IWJ4_9PEZI</name>
<accession>A0AAE0IWJ4</accession>
<feature type="compositionally biased region" description="Basic residues" evidence="1">
    <location>
        <begin position="374"/>
        <end position="384"/>
    </location>
</feature>
<dbReference type="EMBL" id="JAUEPO010000002">
    <property type="protein sequence ID" value="KAK3332459.1"/>
    <property type="molecule type" value="Genomic_DNA"/>
</dbReference>
<feature type="compositionally biased region" description="Basic and acidic residues" evidence="1">
    <location>
        <begin position="183"/>
        <end position="194"/>
    </location>
</feature>
<evidence type="ECO:0000256" key="1">
    <source>
        <dbReference type="SAM" id="MobiDB-lite"/>
    </source>
</evidence>
<evidence type="ECO:0000313" key="3">
    <source>
        <dbReference type="Proteomes" id="UP001286456"/>
    </source>
</evidence>
<protein>
    <submittedName>
        <fullName evidence="2">Uncharacterized protein</fullName>
    </submittedName>
</protein>
<organism evidence="2 3">
    <name type="scientific">Cercophora scortea</name>
    <dbReference type="NCBI Taxonomy" id="314031"/>
    <lineage>
        <taxon>Eukaryota</taxon>
        <taxon>Fungi</taxon>
        <taxon>Dikarya</taxon>
        <taxon>Ascomycota</taxon>
        <taxon>Pezizomycotina</taxon>
        <taxon>Sordariomycetes</taxon>
        <taxon>Sordariomycetidae</taxon>
        <taxon>Sordariales</taxon>
        <taxon>Lasiosphaeriaceae</taxon>
        <taxon>Cercophora</taxon>
    </lineage>
</organism>
<feature type="compositionally biased region" description="Low complexity" evidence="1">
    <location>
        <begin position="337"/>
        <end position="347"/>
    </location>
</feature>
<feature type="compositionally biased region" description="Basic and acidic residues" evidence="1">
    <location>
        <begin position="21"/>
        <end position="50"/>
    </location>
</feature>